<evidence type="ECO:0000313" key="4">
    <source>
        <dbReference type="EMBL" id="NYI38209.1"/>
    </source>
</evidence>
<reference evidence="4 5" key="1">
    <citation type="submission" date="2020-07" db="EMBL/GenBank/DDBJ databases">
        <title>Sequencing the genomes of 1000 actinobacteria strains.</title>
        <authorList>
            <person name="Klenk H.-P."/>
        </authorList>
    </citation>
    <scope>NUCLEOTIDE SEQUENCE [LARGE SCALE GENOMIC DNA]</scope>
    <source>
        <strain evidence="4 5">DSM 19087</strain>
    </source>
</reference>
<proteinExistence type="predicted"/>
<feature type="transmembrane region" description="Helical" evidence="1">
    <location>
        <begin position="59"/>
        <end position="82"/>
    </location>
</feature>
<feature type="transmembrane region" description="Helical" evidence="1">
    <location>
        <begin position="174"/>
        <end position="192"/>
    </location>
</feature>
<dbReference type="GO" id="GO:0080120">
    <property type="term" value="P:CAAX-box protein maturation"/>
    <property type="evidence" value="ECO:0007669"/>
    <property type="project" value="UniProtKB-ARBA"/>
</dbReference>
<sequence length="249" mass="27120">MTTAPRRLRAEVWIVLGLSLGQSAVYAVVSLLRKLYEGSLRDATASLNQSRDAIPWIDLTYQLLAIGFALVPVALALYLLSLEQAPPVLRRLGLDRGQPWRDLGFGAALAAVIGIPGLAVYFGGRALGITADIVTSPEQLYWWSVPILILSAVQNALLEEVIVVGYLMTRLKQFGWGLPAIIATSALLRGSYHLYQGFGQFLGNAAMGVVFAWWFHRTGRVMPLVIAHTILDVVAFVGYALFADAIGLR</sequence>
<feature type="domain" description="CAAX prenyl protease 2/Lysostaphin resistance protein A-like" evidence="2">
    <location>
        <begin position="142"/>
        <end position="233"/>
    </location>
</feature>
<dbReference type="GO" id="GO:0006508">
    <property type="term" value="P:proteolysis"/>
    <property type="evidence" value="ECO:0007669"/>
    <property type="project" value="UniProtKB-KW"/>
</dbReference>
<dbReference type="Proteomes" id="UP000659061">
    <property type="component" value="Unassembled WGS sequence"/>
</dbReference>
<evidence type="ECO:0000313" key="3">
    <source>
        <dbReference type="EMBL" id="MBD1270818.1"/>
    </source>
</evidence>
<gene>
    <name evidence="4" type="ORF">BJ975_001584</name>
    <name evidence="3" type="ORF">IDH50_11295</name>
</gene>
<feature type="transmembrane region" description="Helical" evidence="1">
    <location>
        <begin position="198"/>
        <end position="215"/>
    </location>
</feature>
<organism evidence="3 6">
    <name type="scientific">Aeromicrobium tamlense</name>
    <dbReference type="NCBI Taxonomy" id="375541"/>
    <lineage>
        <taxon>Bacteria</taxon>
        <taxon>Bacillati</taxon>
        <taxon>Actinomycetota</taxon>
        <taxon>Actinomycetes</taxon>
        <taxon>Propionibacteriales</taxon>
        <taxon>Nocardioidaceae</taxon>
        <taxon>Aeromicrobium</taxon>
    </lineage>
</organism>
<protein>
    <submittedName>
        <fullName evidence="3">CPBP family intramembrane metalloprotease</fullName>
    </submittedName>
</protein>
<keyword evidence="3" id="KW-0482">Metalloprotease</keyword>
<dbReference type="GO" id="GO:0004175">
    <property type="term" value="F:endopeptidase activity"/>
    <property type="evidence" value="ECO:0007669"/>
    <property type="project" value="UniProtKB-ARBA"/>
</dbReference>
<feature type="transmembrane region" description="Helical" evidence="1">
    <location>
        <begin position="12"/>
        <end position="32"/>
    </location>
</feature>
<keyword evidence="1" id="KW-0472">Membrane</keyword>
<dbReference type="EMBL" id="JACWMT010000002">
    <property type="protein sequence ID" value="MBD1270818.1"/>
    <property type="molecule type" value="Genomic_DNA"/>
</dbReference>
<evidence type="ECO:0000313" key="5">
    <source>
        <dbReference type="Proteomes" id="UP000587211"/>
    </source>
</evidence>
<feature type="transmembrane region" description="Helical" evidence="1">
    <location>
        <begin position="142"/>
        <end position="167"/>
    </location>
</feature>
<feature type="transmembrane region" description="Helical" evidence="1">
    <location>
        <begin position="222"/>
        <end position="242"/>
    </location>
</feature>
<dbReference type="InterPro" id="IPR003675">
    <property type="entry name" value="Rce1/LyrA-like_dom"/>
</dbReference>
<dbReference type="RefSeq" id="WP_179424699.1">
    <property type="nucleotide sequence ID" value="NZ_BAAAMP010000001.1"/>
</dbReference>
<keyword evidence="1" id="KW-0812">Transmembrane</keyword>
<evidence type="ECO:0000256" key="1">
    <source>
        <dbReference type="SAM" id="Phobius"/>
    </source>
</evidence>
<comment type="caution">
    <text evidence="3">The sequence shown here is derived from an EMBL/GenBank/DDBJ whole genome shotgun (WGS) entry which is preliminary data.</text>
</comment>
<keyword evidence="3" id="KW-0645">Protease</keyword>
<feature type="transmembrane region" description="Helical" evidence="1">
    <location>
        <begin position="103"/>
        <end position="122"/>
    </location>
</feature>
<accession>A0A8I0KM61</accession>
<dbReference type="AlphaFoldDB" id="A0A8I0KM61"/>
<dbReference type="EMBL" id="JACBZN010000001">
    <property type="protein sequence ID" value="NYI38209.1"/>
    <property type="molecule type" value="Genomic_DNA"/>
</dbReference>
<keyword evidence="1" id="KW-1133">Transmembrane helix</keyword>
<dbReference type="Pfam" id="PF02517">
    <property type="entry name" value="Rce1-like"/>
    <property type="match status" value="1"/>
</dbReference>
<dbReference type="Proteomes" id="UP000587211">
    <property type="component" value="Unassembled WGS sequence"/>
</dbReference>
<name>A0A8I0KM61_9ACTN</name>
<evidence type="ECO:0000313" key="6">
    <source>
        <dbReference type="Proteomes" id="UP000659061"/>
    </source>
</evidence>
<dbReference type="GO" id="GO:0008237">
    <property type="term" value="F:metallopeptidase activity"/>
    <property type="evidence" value="ECO:0007669"/>
    <property type="project" value="UniProtKB-KW"/>
</dbReference>
<evidence type="ECO:0000259" key="2">
    <source>
        <dbReference type="Pfam" id="PF02517"/>
    </source>
</evidence>
<keyword evidence="3" id="KW-0378">Hydrolase</keyword>
<keyword evidence="5" id="KW-1185">Reference proteome</keyword>
<reference evidence="3" key="2">
    <citation type="submission" date="2020-09" db="EMBL/GenBank/DDBJ databases">
        <title>Novel species in genus Aeromicrobium.</title>
        <authorList>
            <person name="Zhang G."/>
        </authorList>
    </citation>
    <scope>NUCLEOTIDE SEQUENCE</scope>
    <source>
        <strain evidence="3">SSW1-57</strain>
    </source>
</reference>